<reference evidence="2" key="1">
    <citation type="submission" date="2022-11" db="UniProtKB">
        <authorList>
            <consortium name="WormBaseParasite"/>
        </authorList>
    </citation>
    <scope>IDENTIFICATION</scope>
</reference>
<protein>
    <submittedName>
        <fullName evidence="2">Uncharacterized protein</fullName>
    </submittedName>
</protein>
<evidence type="ECO:0000313" key="2">
    <source>
        <dbReference type="WBParaSite" id="nRc.2.0.1.t34406-RA"/>
    </source>
</evidence>
<organism evidence="1 2">
    <name type="scientific">Romanomermis culicivorax</name>
    <name type="common">Nematode worm</name>
    <dbReference type="NCBI Taxonomy" id="13658"/>
    <lineage>
        <taxon>Eukaryota</taxon>
        <taxon>Metazoa</taxon>
        <taxon>Ecdysozoa</taxon>
        <taxon>Nematoda</taxon>
        <taxon>Enoplea</taxon>
        <taxon>Dorylaimia</taxon>
        <taxon>Mermithida</taxon>
        <taxon>Mermithoidea</taxon>
        <taxon>Mermithidae</taxon>
        <taxon>Romanomermis</taxon>
    </lineage>
</organism>
<dbReference type="Proteomes" id="UP000887565">
    <property type="component" value="Unplaced"/>
</dbReference>
<name>A0A915K6N3_ROMCU</name>
<dbReference type="AlphaFoldDB" id="A0A915K6N3"/>
<accession>A0A915K6N3</accession>
<keyword evidence="1" id="KW-1185">Reference proteome</keyword>
<evidence type="ECO:0000313" key="1">
    <source>
        <dbReference type="Proteomes" id="UP000887565"/>
    </source>
</evidence>
<dbReference type="WBParaSite" id="nRc.2.0.1.t34406-RA">
    <property type="protein sequence ID" value="nRc.2.0.1.t34406-RA"/>
    <property type="gene ID" value="nRc.2.0.1.g34406"/>
</dbReference>
<proteinExistence type="predicted"/>
<sequence>MKMMPWFNDLTKRFQGRSANAMTCLLANIRKTAIITTDVDDLRICAKAIMAKTSEWHIEHRKTDACDVNVKIN</sequence>